<dbReference type="InterPro" id="IPR025992">
    <property type="entry name" value="Haem-bd"/>
</dbReference>
<dbReference type="InterPro" id="IPR036909">
    <property type="entry name" value="Cyt_c-like_dom_sf"/>
</dbReference>
<keyword evidence="2 4" id="KW-0479">Metal-binding</keyword>
<evidence type="ECO:0000256" key="2">
    <source>
        <dbReference type="ARBA" id="ARBA00022723"/>
    </source>
</evidence>
<dbReference type="AlphaFoldDB" id="A0AA49GSF2"/>
<proteinExistence type="predicted"/>
<name>A0AA49GSF2_9BACT</name>
<organism evidence="6">
    <name type="scientific">Roseihalotalea indica</name>
    <dbReference type="NCBI Taxonomy" id="2867963"/>
    <lineage>
        <taxon>Bacteria</taxon>
        <taxon>Pseudomonadati</taxon>
        <taxon>Bacteroidota</taxon>
        <taxon>Cytophagia</taxon>
        <taxon>Cytophagales</taxon>
        <taxon>Catalimonadaceae</taxon>
        <taxon>Roseihalotalea</taxon>
    </lineage>
</organism>
<evidence type="ECO:0000313" key="6">
    <source>
        <dbReference type="EMBL" id="WKN39718.1"/>
    </source>
</evidence>
<evidence type="ECO:0000259" key="5">
    <source>
        <dbReference type="PROSITE" id="PS51007"/>
    </source>
</evidence>
<dbReference type="SUPFAM" id="SSF46626">
    <property type="entry name" value="Cytochrome c"/>
    <property type="match status" value="1"/>
</dbReference>
<feature type="domain" description="Cytochrome c" evidence="5">
    <location>
        <begin position="39"/>
        <end position="145"/>
    </location>
</feature>
<dbReference type="SMART" id="SM01235">
    <property type="entry name" value="Haem_bd"/>
    <property type="match status" value="1"/>
</dbReference>
<dbReference type="PROSITE" id="PS51007">
    <property type="entry name" value="CYTC"/>
    <property type="match status" value="1"/>
</dbReference>
<reference evidence="6" key="2">
    <citation type="journal article" date="2024" name="Antonie Van Leeuwenhoek">
        <title>Roseihalotalea indica gen. nov., sp. nov., a halophilic Bacteroidetes from mesopelagic Southwest Indian Ocean with higher carbohydrate metabolic potential.</title>
        <authorList>
            <person name="Chen B."/>
            <person name="Zhang M."/>
            <person name="Lin D."/>
            <person name="Ye J."/>
            <person name="Tang K."/>
        </authorList>
    </citation>
    <scope>NUCLEOTIDE SEQUENCE</scope>
    <source>
        <strain evidence="6">TK19036</strain>
    </source>
</reference>
<accession>A0AA49GSF2</accession>
<dbReference type="Pfam" id="PF14376">
    <property type="entry name" value="Haem_bd"/>
    <property type="match status" value="1"/>
</dbReference>
<evidence type="ECO:0000256" key="3">
    <source>
        <dbReference type="ARBA" id="ARBA00023004"/>
    </source>
</evidence>
<evidence type="ECO:0000256" key="4">
    <source>
        <dbReference type="PROSITE-ProRule" id="PRU00433"/>
    </source>
</evidence>
<keyword evidence="3 4" id="KW-0408">Iron</keyword>
<dbReference type="GO" id="GO:0009055">
    <property type="term" value="F:electron transfer activity"/>
    <property type="evidence" value="ECO:0007669"/>
    <property type="project" value="InterPro"/>
</dbReference>
<keyword evidence="1 4" id="KW-0349">Heme</keyword>
<dbReference type="GO" id="GO:0020037">
    <property type="term" value="F:heme binding"/>
    <property type="evidence" value="ECO:0007669"/>
    <property type="project" value="InterPro"/>
</dbReference>
<dbReference type="EMBL" id="CP120682">
    <property type="protein sequence ID" value="WKN39718.1"/>
    <property type="molecule type" value="Genomic_DNA"/>
</dbReference>
<protein>
    <submittedName>
        <fullName evidence="6">Heme-binding domain-containing protein</fullName>
    </submittedName>
</protein>
<dbReference type="GO" id="GO:0046872">
    <property type="term" value="F:metal ion binding"/>
    <property type="evidence" value="ECO:0007669"/>
    <property type="project" value="UniProtKB-KW"/>
</dbReference>
<dbReference type="InterPro" id="IPR009056">
    <property type="entry name" value="Cyt_c-like_dom"/>
</dbReference>
<sequence>MKKIIIIILILVLVGIQFIRPERNLGEASGNQDITHAVMVPENVLSVFQRSCYDCHSNHTEYPWYANINPVGLWLNGHIEEGKDELNFSEFATYDVKRMDHKLEEIVEEIEEGNMPLPPYAFIHGSARLSEEEVSLITQWVKTERQKLDVPAEQPVSLR</sequence>
<reference evidence="6" key="1">
    <citation type="journal article" date="2023" name="Comput. Struct. Biotechnol. J.">
        <title>Discovery of a novel marine Bacteroidetes with a rich repertoire of carbohydrate-active enzymes.</title>
        <authorList>
            <person name="Chen B."/>
            <person name="Liu G."/>
            <person name="Chen Q."/>
            <person name="Wang H."/>
            <person name="Liu L."/>
            <person name="Tang K."/>
        </authorList>
    </citation>
    <scope>NUCLEOTIDE SEQUENCE</scope>
    <source>
        <strain evidence="6">TK19036</strain>
    </source>
</reference>
<evidence type="ECO:0000256" key="1">
    <source>
        <dbReference type="ARBA" id="ARBA00022617"/>
    </source>
</evidence>
<gene>
    <name evidence="6" type="ORF">K4G66_13555</name>
</gene>